<sequence length="125" mass="14181">MKKTKNVRLRAHLFDSTVIPSLMCGLGTYAVRKQDEDAIGVESGESRRRVTRLTQERKGLGSSEMRFEDIRWTRALTTRFLTMSRGMSTPGCPPTRWSDFFVKVLNELFVSLEQGESIGALWHAG</sequence>
<proteinExistence type="predicted"/>
<reference evidence="3" key="2">
    <citation type="submission" date="2019-09" db="UniProtKB">
        <authorList>
            <consortium name="WormBaseParasite"/>
        </authorList>
    </citation>
    <scope>IDENTIFICATION</scope>
</reference>
<dbReference type="AlphaFoldDB" id="A0A183FZE5"/>
<accession>A0A183FZE5</accession>
<reference evidence="1 2" key="1">
    <citation type="submission" date="2018-11" db="EMBL/GenBank/DDBJ databases">
        <authorList>
            <consortium name="Pathogen Informatics"/>
        </authorList>
    </citation>
    <scope>NUCLEOTIDE SEQUENCE [LARGE SCALE GENOMIC DNA]</scope>
</reference>
<evidence type="ECO:0000313" key="1">
    <source>
        <dbReference type="EMBL" id="VDO98523.1"/>
    </source>
</evidence>
<keyword evidence="2" id="KW-1185">Reference proteome</keyword>
<protein>
    <submittedName>
        <fullName evidence="1 3">Uncharacterized protein</fullName>
    </submittedName>
</protein>
<evidence type="ECO:0000313" key="2">
    <source>
        <dbReference type="Proteomes" id="UP000050761"/>
    </source>
</evidence>
<organism evidence="2 3">
    <name type="scientific">Heligmosomoides polygyrus</name>
    <name type="common">Parasitic roundworm</name>
    <dbReference type="NCBI Taxonomy" id="6339"/>
    <lineage>
        <taxon>Eukaryota</taxon>
        <taxon>Metazoa</taxon>
        <taxon>Ecdysozoa</taxon>
        <taxon>Nematoda</taxon>
        <taxon>Chromadorea</taxon>
        <taxon>Rhabditida</taxon>
        <taxon>Rhabditina</taxon>
        <taxon>Rhabditomorpha</taxon>
        <taxon>Strongyloidea</taxon>
        <taxon>Heligmosomidae</taxon>
        <taxon>Heligmosomoides</taxon>
    </lineage>
</organism>
<dbReference type="Proteomes" id="UP000050761">
    <property type="component" value="Unassembled WGS sequence"/>
</dbReference>
<evidence type="ECO:0000313" key="3">
    <source>
        <dbReference type="WBParaSite" id="HPBE_0001411201-mRNA-1"/>
    </source>
</evidence>
<name>A0A183FZE5_HELPZ</name>
<gene>
    <name evidence="1" type="ORF">HPBE_LOCUS14110</name>
</gene>
<dbReference type="WBParaSite" id="HPBE_0001411201-mRNA-1">
    <property type="protein sequence ID" value="HPBE_0001411201-mRNA-1"/>
    <property type="gene ID" value="HPBE_0001411201"/>
</dbReference>
<dbReference type="EMBL" id="UZAH01028212">
    <property type="protein sequence ID" value="VDO98523.1"/>
    <property type="molecule type" value="Genomic_DNA"/>
</dbReference>
<accession>A0A3P8B251</accession>